<dbReference type="Proteomes" id="UP001189429">
    <property type="component" value="Unassembled WGS sequence"/>
</dbReference>
<dbReference type="InterPro" id="IPR027417">
    <property type="entry name" value="P-loop_NTPase"/>
</dbReference>
<organism evidence="1 2">
    <name type="scientific">Prorocentrum cordatum</name>
    <dbReference type="NCBI Taxonomy" id="2364126"/>
    <lineage>
        <taxon>Eukaryota</taxon>
        <taxon>Sar</taxon>
        <taxon>Alveolata</taxon>
        <taxon>Dinophyceae</taxon>
        <taxon>Prorocentrales</taxon>
        <taxon>Prorocentraceae</taxon>
        <taxon>Prorocentrum</taxon>
    </lineage>
</organism>
<evidence type="ECO:0000313" key="1">
    <source>
        <dbReference type="EMBL" id="CAK0854306.1"/>
    </source>
</evidence>
<evidence type="ECO:0008006" key="3">
    <source>
        <dbReference type="Google" id="ProtNLM"/>
    </source>
</evidence>
<name>A0ABN9U5Q7_9DINO</name>
<reference evidence="1" key="1">
    <citation type="submission" date="2023-10" db="EMBL/GenBank/DDBJ databases">
        <authorList>
            <person name="Chen Y."/>
            <person name="Shah S."/>
            <person name="Dougan E. K."/>
            <person name="Thang M."/>
            <person name="Chan C."/>
        </authorList>
    </citation>
    <scope>NUCLEOTIDE SEQUENCE [LARGE SCALE GENOMIC DNA]</scope>
</reference>
<sequence length="131" mass="14800">MAMAKLDRRPGHARGRIVPSALLKDCEFLIEEYATIVEGFSVFPRSFPLLHVRYEEMQMNLSGVLGDVGRFLDVPFDDIVESSVEKLAGHGEDLRARITNFKEVFEYMSKSKPCLSPMLASDKAEVFPRCT</sequence>
<gene>
    <name evidence="1" type="ORF">PCOR1329_LOCUS45460</name>
</gene>
<protein>
    <recommendedName>
        <fullName evidence="3">Protein-tyrosine sulfotransferase</fullName>
    </recommendedName>
</protein>
<dbReference type="SUPFAM" id="SSF52540">
    <property type="entry name" value="P-loop containing nucleoside triphosphate hydrolases"/>
    <property type="match status" value="1"/>
</dbReference>
<accession>A0ABN9U5Q7</accession>
<keyword evidence="2" id="KW-1185">Reference proteome</keyword>
<dbReference type="EMBL" id="CAUYUJ010015467">
    <property type="protein sequence ID" value="CAK0854306.1"/>
    <property type="molecule type" value="Genomic_DNA"/>
</dbReference>
<evidence type="ECO:0000313" key="2">
    <source>
        <dbReference type="Proteomes" id="UP001189429"/>
    </source>
</evidence>
<proteinExistence type="predicted"/>
<comment type="caution">
    <text evidence="1">The sequence shown here is derived from an EMBL/GenBank/DDBJ whole genome shotgun (WGS) entry which is preliminary data.</text>
</comment>